<dbReference type="PIRSF" id="PIRSF037239">
    <property type="entry name" value="Exonuclease_Xrn2"/>
    <property type="match status" value="1"/>
</dbReference>
<feature type="compositionally biased region" description="Basic and acidic residues" evidence="9">
    <location>
        <begin position="921"/>
        <end position="934"/>
    </location>
</feature>
<feature type="compositionally biased region" description="Polar residues" evidence="9">
    <location>
        <begin position="845"/>
        <end position="865"/>
    </location>
</feature>
<comment type="caution">
    <text evidence="12">The sequence shown here is derived from an EMBL/GenBank/DDBJ whole genome shotgun (WGS) entry which is preliminary data.</text>
</comment>
<dbReference type="CDD" id="cd18673">
    <property type="entry name" value="PIN_XRN1-2-like"/>
    <property type="match status" value="1"/>
</dbReference>
<dbReference type="EMBL" id="BLIY01000016">
    <property type="protein sequence ID" value="GFE54543.1"/>
    <property type="molecule type" value="Genomic_DNA"/>
</dbReference>
<comment type="function">
    <text evidence="8">Possesses 5'-&gt;3' exoribonuclease activity. May promote termination of transcription by RNA polymerase II.</text>
</comment>
<dbReference type="OrthoDB" id="372487at2759"/>
<feature type="compositionally biased region" description="Polar residues" evidence="9">
    <location>
        <begin position="960"/>
        <end position="973"/>
    </location>
</feature>
<gene>
    <name evidence="12" type="ORF">BaOVIS_019470</name>
</gene>
<feature type="compositionally biased region" description="Polar residues" evidence="9">
    <location>
        <begin position="288"/>
        <end position="306"/>
    </location>
</feature>
<dbReference type="Gene3D" id="3.40.50.12390">
    <property type="match status" value="2"/>
</dbReference>
<evidence type="ECO:0000256" key="9">
    <source>
        <dbReference type="SAM" id="MobiDB-lite"/>
    </source>
</evidence>
<feature type="compositionally biased region" description="Basic and acidic residues" evidence="9">
    <location>
        <begin position="982"/>
        <end position="995"/>
    </location>
</feature>
<comment type="similarity">
    <text evidence="2 8">Belongs to the 5'-3' exonuclease family. XRN2/RAT1 subfamily.</text>
</comment>
<name>A0A9W5TD63_BABOV</name>
<organism evidence="12 13">
    <name type="scientific">Babesia ovis</name>
    <dbReference type="NCBI Taxonomy" id="5869"/>
    <lineage>
        <taxon>Eukaryota</taxon>
        <taxon>Sar</taxon>
        <taxon>Alveolata</taxon>
        <taxon>Apicomplexa</taxon>
        <taxon>Aconoidasida</taxon>
        <taxon>Piroplasmida</taxon>
        <taxon>Babesiidae</taxon>
        <taxon>Babesia</taxon>
    </lineage>
</organism>
<dbReference type="AlphaFoldDB" id="A0A9W5TD63"/>
<dbReference type="GO" id="GO:0003723">
    <property type="term" value="F:RNA binding"/>
    <property type="evidence" value="ECO:0007669"/>
    <property type="project" value="TreeGrafter"/>
</dbReference>
<feature type="region of interest" description="Disordered" evidence="9">
    <location>
        <begin position="845"/>
        <end position="995"/>
    </location>
</feature>
<dbReference type="GO" id="GO:0006397">
    <property type="term" value="P:mRNA processing"/>
    <property type="evidence" value="ECO:0007669"/>
    <property type="project" value="UniProtKB-UniRule"/>
</dbReference>
<feature type="region of interest" description="Disordered" evidence="9">
    <location>
        <begin position="449"/>
        <end position="481"/>
    </location>
</feature>
<evidence type="ECO:0000256" key="3">
    <source>
        <dbReference type="ARBA" id="ARBA00022664"/>
    </source>
</evidence>
<comment type="subcellular location">
    <subcellularLocation>
        <location evidence="1">Nucleus</location>
    </subcellularLocation>
</comment>
<evidence type="ECO:0000259" key="10">
    <source>
        <dbReference type="Pfam" id="PF03159"/>
    </source>
</evidence>
<evidence type="ECO:0000313" key="12">
    <source>
        <dbReference type="EMBL" id="GFE54543.1"/>
    </source>
</evidence>
<evidence type="ECO:0000256" key="5">
    <source>
        <dbReference type="ARBA" id="ARBA00022801"/>
    </source>
</evidence>
<feature type="compositionally biased region" description="Polar residues" evidence="9">
    <location>
        <begin position="897"/>
        <end position="907"/>
    </location>
</feature>
<keyword evidence="7" id="KW-0539">Nucleus</keyword>
<keyword evidence="5 8" id="KW-0378">Hydrolase</keyword>
<feature type="compositionally biased region" description="Polar residues" evidence="9">
    <location>
        <begin position="935"/>
        <end position="944"/>
    </location>
</feature>
<dbReference type="InterPro" id="IPR004859">
    <property type="entry name" value="Xrn1_N"/>
</dbReference>
<keyword evidence="4 8" id="KW-0540">Nuclease</keyword>
<feature type="compositionally biased region" description="Low complexity" evidence="9">
    <location>
        <begin position="452"/>
        <end position="481"/>
    </location>
</feature>
<evidence type="ECO:0000313" key="13">
    <source>
        <dbReference type="Proteomes" id="UP001057455"/>
    </source>
</evidence>
<accession>A0A9W5TD63</accession>
<feature type="region of interest" description="Disordered" evidence="9">
    <location>
        <begin position="281"/>
        <end position="306"/>
    </location>
</feature>
<dbReference type="PANTHER" id="PTHR12341">
    <property type="entry name" value="5'-&gt;3' EXORIBONUCLEASE"/>
    <property type="match status" value="1"/>
</dbReference>
<evidence type="ECO:0000256" key="7">
    <source>
        <dbReference type="ARBA" id="ARBA00023242"/>
    </source>
</evidence>
<protein>
    <recommendedName>
        <fullName evidence="8">5'-3' exoribonuclease</fullName>
        <ecNumber evidence="8">3.1.13.-</ecNumber>
    </recommendedName>
</protein>
<evidence type="ECO:0000256" key="8">
    <source>
        <dbReference type="PIRNR" id="PIRNR037239"/>
    </source>
</evidence>
<evidence type="ECO:0000259" key="11">
    <source>
        <dbReference type="Pfam" id="PF17846"/>
    </source>
</evidence>
<keyword evidence="6 8" id="KW-0269">Exonuclease</keyword>
<keyword evidence="3 8" id="KW-0507">mRNA processing</keyword>
<evidence type="ECO:0000256" key="1">
    <source>
        <dbReference type="ARBA" id="ARBA00004123"/>
    </source>
</evidence>
<dbReference type="InterPro" id="IPR027073">
    <property type="entry name" value="5_3_exoribonuclease"/>
</dbReference>
<dbReference type="GO" id="GO:0000956">
    <property type="term" value="P:nuclear-transcribed mRNA catabolic process"/>
    <property type="evidence" value="ECO:0007669"/>
    <property type="project" value="TreeGrafter"/>
</dbReference>
<evidence type="ECO:0000256" key="6">
    <source>
        <dbReference type="ARBA" id="ARBA00022839"/>
    </source>
</evidence>
<dbReference type="PANTHER" id="PTHR12341:SF41">
    <property type="entry name" value="5'-3' EXORIBONUCLEASE 2"/>
    <property type="match status" value="1"/>
</dbReference>
<keyword evidence="13" id="KW-1185">Reference proteome</keyword>
<dbReference type="GO" id="GO:0005634">
    <property type="term" value="C:nucleus"/>
    <property type="evidence" value="ECO:0007669"/>
    <property type="project" value="UniProtKB-SubCell"/>
</dbReference>
<feature type="domain" description="Xrn1 N-terminal" evidence="10">
    <location>
        <begin position="1"/>
        <end position="254"/>
    </location>
</feature>
<sequence>MGVPTFYRWLCSRYPQVVQDVKDDANEKGIDFDDVEQYGLDLLSPNPNGEFDNLYIDMNGLIHPCCHPEGLEQPPSEEVMYQCVFDYIDRLFYLIRPRKVLYLAIDGVAPRAKMNQQRSRRFKSAAEADLEDVTYNKVAEEFRKKNVNVPPKQARWDSNVITPGTPFMHELSQRVVGYIQQRRKLYEAWARIHVIYSDANVPGEGEHKIMNFIRNQRHSKEHDPNTRHVLHGMDADLIMLGLATHEVNFYIVREVVNVVHNRKLEDEIKQTIVNLTSHMDTKNKDMENNTSVESTNNGTGNISDVGTTENILKRDKSYRSMLRQHWKPLQFLRLPVLREYLSHQFHFPSGWNGKGSIDFERCIDDLVLMCFFCGNDFLPHLPSISIHSGSIDQMILLYQNVLPELGDYLTNEGEINLEQLGTFVSYIAKIEDQVFKVEQDFKHKQKMRRLNNTENNHTGTNSTGNTSTSNMVSTSNMSTSTKMENHRITTSGIGTNSGHGNLGTGPGTSPVDINTEYAVELEFKKRCDELIKQQREIDDPVEPIDLSLNDPMLWKDAYYRQKFGLGTEQDVWEFAAEVARHYIKGMCWVLKYYYQGCASWGWYYPFHYAPFCSDLKFDKLEFSFDYGKPFTPFQQLMSVMPIRSAHCLPQQLRHLMVDDTSPIAGFYPTKFNEDPNGKRYKYQWVALLPFIDEHKLLELVKPIEDLLPPELQERNQVKRDMLFASPKGKPVLVGETTTHSGVVEFVSKSGEKHRSCLLQGAKVGSGILRIQDLMEDGRTRGFNCETAKRMITNVLAGRGHSQHGYNRSGNRTNHGGDYSGAARHDNHVLRNTARDFHQAQNQYSTQQLPSGYNQHGYNNRGNRTNHGGDYHGHSQHGYNNRGNRTNHTNDYHGHSQHGYNNRGNRTNHGGDYSGAGRYNQPHRDYQKNTFDRTKSFQGASSNPKPNYMAGHKLERPPPQHGTTRHNLGQQNQAVDLLRPPKRARDGPKHHTNSRE</sequence>
<proteinExistence type="inferred from homology"/>
<dbReference type="Proteomes" id="UP001057455">
    <property type="component" value="Unassembled WGS sequence"/>
</dbReference>
<dbReference type="InterPro" id="IPR041412">
    <property type="entry name" value="Xrn1_helical"/>
</dbReference>
<dbReference type="Pfam" id="PF17846">
    <property type="entry name" value="XRN_M"/>
    <property type="match status" value="1"/>
</dbReference>
<evidence type="ECO:0000256" key="2">
    <source>
        <dbReference type="ARBA" id="ARBA00006994"/>
    </source>
</evidence>
<feature type="domain" description="Xrn1 helical" evidence="11">
    <location>
        <begin position="357"/>
        <end position="727"/>
    </location>
</feature>
<dbReference type="EC" id="3.1.13.-" evidence="8"/>
<dbReference type="GO" id="GO:0004534">
    <property type="term" value="F:5'-3' RNA exonuclease activity"/>
    <property type="evidence" value="ECO:0007669"/>
    <property type="project" value="UniProtKB-UniRule"/>
</dbReference>
<reference evidence="12" key="1">
    <citation type="submission" date="2019-12" db="EMBL/GenBank/DDBJ databases">
        <title>Genome sequence of Babesia ovis.</title>
        <authorList>
            <person name="Yamagishi J."/>
            <person name="Sevinc F."/>
            <person name="Xuan X."/>
        </authorList>
    </citation>
    <scope>NUCLEOTIDE SEQUENCE</scope>
    <source>
        <strain evidence="12">Selcuk</strain>
    </source>
</reference>
<dbReference type="InterPro" id="IPR017151">
    <property type="entry name" value="Xrn2/3/4"/>
</dbReference>
<dbReference type="Gene3D" id="1.25.40.1050">
    <property type="match status" value="1"/>
</dbReference>
<dbReference type="Pfam" id="PF03159">
    <property type="entry name" value="XRN_N"/>
    <property type="match status" value="1"/>
</dbReference>
<feature type="compositionally biased region" description="Polar residues" evidence="9">
    <location>
        <begin position="876"/>
        <end position="886"/>
    </location>
</feature>
<evidence type="ECO:0000256" key="4">
    <source>
        <dbReference type="ARBA" id="ARBA00022722"/>
    </source>
</evidence>